<evidence type="ECO:0000259" key="12">
    <source>
        <dbReference type="SMART" id="SM00235"/>
    </source>
</evidence>
<evidence type="ECO:0000256" key="10">
    <source>
        <dbReference type="SAM" id="MobiDB-lite"/>
    </source>
</evidence>
<dbReference type="InterPro" id="IPR013783">
    <property type="entry name" value="Ig-like_fold"/>
</dbReference>
<dbReference type="InterPro" id="IPR001818">
    <property type="entry name" value="Pept_M10_metallopeptidase"/>
</dbReference>
<proteinExistence type="predicted"/>
<dbReference type="InterPro" id="IPR054090">
    <property type="entry name" value="Cep192_Spd-2-like_dom"/>
</dbReference>
<protein>
    <recommendedName>
        <fullName evidence="12">Peptidase metallopeptidase domain-containing protein</fullName>
    </recommendedName>
</protein>
<dbReference type="Gene3D" id="3.40.390.10">
    <property type="entry name" value="Collagenase (Catalytic Domain)"/>
    <property type="match status" value="1"/>
</dbReference>
<dbReference type="PRINTS" id="PR00138">
    <property type="entry name" value="MATRIXIN"/>
</dbReference>
<keyword evidence="11" id="KW-0812">Transmembrane</keyword>
<dbReference type="GO" id="GO:0006508">
    <property type="term" value="P:proteolysis"/>
    <property type="evidence" value="ECO:0007669"/>
    <property type="project" value="UniProtKB-KW"/>
</dbReference>
<keyword evidence="8" id="KW-0969">Cilium</keyword>
<dbReference type="Pfam" id="PF22073">
    <property type="entry name" value="Cep192_D4"/>
    <property type="match status" value="1"/>
</dbReference>
<dbReference type="InterPro" id="IPR006026">
    <property type="entry name" value="Peptidase_Metallo"/>
</dbReference>
<evidence type="ECO:0000256" key="7">
    <source>
        <dbReference type="ARBA" id="ARBA00022833"/>
    </source>
</evidence>
<dbReference type="AlphaFoldDB" id="A0A2A2A8E3"/>
<dbReference type="Gene3D" id="2.60.40.10">
    <property type="entry name" value="Immunoglobulins"/>
    <property type="match status" value="6"/>
</dbReference>
<evidence type="ECO:0000256" key="5">
    <source>
        <dbReference type="ARBA" id="ARBA00022723"/>
    </source>
</evidence>
<reference evidence="13 14" key="1">
    <citation type="submission" date="2017-08" db="EMBL/GenBank/DDBJ databases">
        <title>WGS of Clinical strains of the CDC Group NO-1 linked to zoonotic infections in humans.</title>
        <authorList>
            <person name="Bernier A.-M."/>
            <person name="Bernard K."/>
        </authorList>
    </citation>
    <scope>NUCLEOTIDE SEQUENCE [LARGE SCALE GENOMIC DNA]</scope>
    <source>
        <strain evidence="13 14">NML03-0146</strain>
    </source>
</reference>
<dbReference type="SUPFAM" id="SSF55486">
    <property type="entry name" value="Metalloproteases ('zincins'), catalytic domain"/>
    <property type="match status" value="1"/>
</dbReference>
<dbReference type="Proteomes" id="UP000217999">
    <property type="component" value="Unassembled WGS sequence"/>
</dbReference>
<dbReference type="PANTHER" id="PTHR46127:SF1">
    <property type="entry name" value="CILIA- AND FLAGELLA-ASSOCIATED PROTEIN 65"/>
    <property type="match status" value="1"/>
</dbReference>
<evidence type="ECO:0000256" key="8">
    <source>
        <dbReference type="ARBA" id="ARBA00023069"/>
    </source>
</evidence>
<dbReference type="InterPro" id="IPR052614">
    <property type="entry name" value="CFAP65"/>
</dbReference>
<feature type="region of interest" description="Disordered" evidence="10">
    <location>
        <begin position="40"/>
        <end position="65"/>
    </location>
</feature>
<name>A0A2A2A8E3_9BURK</name>
<feature type="domain" description="Peptidase metallopeptidase" evidence="12">
    <location>
        <begin position="186"/>
        <end position="355"/>
    </location>
</feature>
<keyword evidence="11" id="KW-0472">Membrane</keyword>
<dbReference type="GO" id="GO:0008270">
    <property type="term" value="F:zinc ion binding"/>
    <property type="evidence" value="ECO:0007669"/>
    <property type="project" value="InterPro"/>
</dbReference>
<dbReference type="Pfam" id="PF00413">
    <property type="entry name" value="Peptidase_M10"/>
    <property type="match status" value="1"/>
</dbReference>
<evidence type="ECO:0000256" key="2">
    <source>
        <dbReference type="ARBA" id="ARBA00004496"/>
    </source>
</evidence>
<evidence type="ECO:0000256" key="3">
    <source>
        <dbReference type="ARBA" id="ARBA00022490"/>
    </source>
</evidence>
<dbReference type="GO" id="GO:0004222">
    <property type="term" value="F:metalloendopeptidase activity"/>
    <property type="evidence" value="ECO:0007669"/>
    <property type="project" value="InterPro"/>
</dbReference>
<evidence type="ECO:0000256" key="11">
    <source>
        <dbReference type="SAM" id="Phobius"/>
    </source>
</evidence>
<organism evidence="13 14">
    <name type="scientific">Vandammella animalimorsus</name>
    <dbReference type="NCBI Taxonomy" id="2029117"/>
    <lineage>
        <taxon>Bacteria</taxon>
        <taxon>Pseudomonadati</taxon>
        <taxon>Pseudomonadota</taxon>
        <taxon>Betaproteobacteria</taxon>
        <taxon>Burkholderiales</taxon>
        <taxon>Comamonadaceae</taxon>
        <taxon>Vandammella</taxon>
    </lineage>
</organism>
<dbReference type="EMBL" id="NSJF01000005">
    <property type="protein sequence ID" value="PAT34042.1"/>
    <property type="molecule type" value="Genomic_DNA"/>
</dbReference>
<keyword evidence="11" id="KW-1133">Transmembrane helix</keyword>
<keyword evidence="6" id="KW-0378">Hydrolase</keyword>
<evidence type="ECO:0000256" key="1">
    <source>
        <dbReference type="ARBA" id="ARBA00004138"/>
    </source>
</evidence>
<dbReference type="InterPro" id="IPR053879">
    <property type="entry name" value="HYDIN_VesB_CFA65-like_Ig"/>
</dbReference>
<dbReference type="InterPro" id="IPR024079">
    <property type="entry name" value="MetalloPept_cat_dom_sf"/>
</dbReference>
<evidence type="ECO:0000256" key="9">
    <source>
        <dbReference type="ARBA" id="ARBA00023273"/>
    </source>
</evidence>
<keyword evidence="3" id="KW-0963">Cytoplasm</keyword>
<keyword evidence="4" id="KW-0645">Protease</keyword>
<gene>
    <name evidence="13" type="ORF">CK620_10310</name>
</gene>
<accession>A0A2A2A8E3</accession>
<evidence type="ECO:0000256" key="4">
    <source>
        <dbReference type="ARBA" id="ARBA00022670"/>
    </source>
</evidence>
<dbReference type="GO" id="GO:0031012">
    <property type="term" value="C:extracellular matrix"/>
    <property type="evidence" value="ECO:0007669"/>
    <property type="project" value="InterPro"/>
</dbReference>
<evidence type="ECO:0000256" key="6">
    <source>
        <dbReference type="ARBA" id="ARBA00022801"/>
    </source>
</evidence>
<dbReference type="NCBIfam" id="NF012200">
    <property type="entry name" value="choice_anch_D"/>
    <property type="match status" value="6"/>
</dbReference>
<sequence length="1050" mass="105854">MPPSMKSWPRSAPRPCSARCLSWACPRSASPWRSLSLTQAAATTPKPVASRYGSPPERRNFNLHPTQTPRNACCAAFFLVTHYHHTKLTAPIRQERTFQNPSGAKMTGIQRPLLHLQPIAFFCNSRRRSMASRHIGALGMLAIGAALLPITGAHGQESPSPLPPHIYEQGDFRVVYQAPWQDLLEKFKLFDHVTSGFAGGEIQWYYNDANRPAAYASANEAIAALQNGMQQWQTVCNVRFVYKGTTTNLPGLALDGKFDGQSTIGWHDPGNNSVAGTGGVGTSNGQAKEGDVWLSSRYRASNKTIIHELGHMMGIAHSDVDGVVMSGPPLTSYSPNPSQTLQPDDIAACHHLYGAPSTGTVIAAVAPTVLNFGNVVQGQTSAAQTVTLTNQGTADLTLTQAPSVAAPFAIAATGTTCAANTTLAASQSCTVAVTYTPTALGGSSGSLTFKHNASPATTTVPLNGTGVAAPTPVVQLTPDPVNFGAVTVGSNAQQDVTVRNSGNAPLNLTQITAPAPFSVIGGSCAVGTPVAAGSTCTVQLRFTPASAGNAQELLRITHNGTPNVSELSLRGQGVNAAAPNAQLSTSALNFSGIALNSTSPAQTVTLTNNGTAPLRLGAAPAVAAPFQITGGTCTANMNIAPGDRCTISVVFKPTTAGPANGSLSIAHNAAGSPSTVALRGVGQAAPAPNVQLSPTTLDLGNTTVGESSAVQTVTLTNNGTGPLTLGAAPTVSGPFEIAAGSTCTAGANIAAGGSCSIDVVFKPTAAGPANGTLSIAHNAAGSPSTVALRGSGQAAPAPNVQLSPTTLDLGNTTVGESSAVRTVTLTNNGTGPLTLSAAPTVSGPFEIAAGSTCTAGANIAAGGSCSIDVVFKPTAAGPANGTLSIAHNAAGSPSTVALRGAGQAAPAPTAQVSVGHWGFGVLAVGNESAPASITFTNSGTAPLTLTSPPSLTGPNATAFVLDVGSCNVATLAPGASCTVQVRFKPTATGLQEAELHFSHDAAGSPTIVRLRGGVPLGATPVPALAPLLLLLLSLGLGATGLLQRGLRRKA</sequence>
<comment type="caution">
    <text evidence="13">The sequence shown here is derived from an EMBL/GenBank/DDBJ whole genome shotgun (WGS) entry which is preliminary data.</text>
</comment>
<feature type="transmembrane region" description="Helical" evidence="11">
    <location>
        <begin position="1023"/>
        <end position="1042"/>
    </location>
</feature>
<dbReference type="SMART" id="SM00235">
    <property type="entry name" value="ZnMc"/>
    <property type="match status" value="1"/>
</dbReference>
<dbReference type="Pfam" id="PF22544">
    <property type="entry name" value="HYDIN_VesB_CFA65-like_Ig"/>
    <property type="match status" value="5"/>
</dbReference>
<comment type="subcellular location">
    <subcellularLocation>
        <location evidence="1">Cell projection</location>
        <location evidence="1">Cilium</location>
    </subcellularLocation>
    <subcellularLocation>
        <location evidence="2">Cytoplasm</location>
    </subcellularLocation>
</comment>
<evidence type="ECO:0000313" key="13">
    <source>
        <dbReference type="EMBL" id="PAT34042.1"/>
    </source>
</evidence>
<keyword evidence="5" id="KW-0479">Metal-binding</keyword>
<keyword evidence="7" id="KW-0862">Zinc</keyword>
<dbReference type="PANTHER" id="PTHR46127">
    <property type="entry name" value="CILIA- AND FLAGELLA-ASSOCIATED PROTEIN 65"/>
    <property type="match status" value="1"/>
</dbReference>
<evidence type="ECO:0000313" key="14">
    <source>
        <dbReference type="Proteomes" id="UP000217999"/>
    </source>
</evidence>
<dbReference type="GO" id="GO:0005737">
    <property type="term" value="C:cytoplasm"/>
    <property type="evidence" value="ECO:0007669"/>
    <property type="project" value="UniProtKB-SubCell"/>
</dbReference>
<dbReference type="InterPro" id="IPR021190">
    <property type="entry name" value="Pept_M10A"/>
</dbReference>
<keyword evidence="9" id="KW-0966">Cell projection</keyword>